<sequence>MQSDRIPYIGFMLQGKYARETKNCEVEGESFIMSFIW</sequence>
<name>A0A0A9DE70_ARUDO</name>
<proteinExistence type="predicted"/>
<reference evidence="1" key="2">
    <citation type="journal article" date="2015" name="Data Brief">
        <title>Shoot transcriptome of the giant reed, Arundo donax.</title>
        <authorList>
            <person name="Barrero R.A."/>
            <person name="Guerrero F.D."/>
            <person name="Moolhuijzen P."/>
            <person name="Goolsby J.A."/>
            <person name="Tidwell J."/>
            <person name="Bellgard S.E."/>
            <person name="Bellgard M.I."/>
        </authorList>
    </citation>
    <scope>NUCLEOTIDE SEQUENCE</scope>
    <source>
        <tissue evidence="1">Shoot tissue taken approximately 20 cm above the soil surface</tissue>
    </source>
</reference>
<organism evidence="1">
    <name type="scientific">Arundo donax</name>
    <name type="common">Giant reed</name>
    <name type="synonym">Donax arundinaceus</name>
    <dbReference type="NCBI Taxonomy" id="35708"/>
    <lineage>
        <taxon>Eukaryota</taxon>
        <taxon>Viridiplantae</taxon>
        <taxon>Streptophyta</taxon>
        <taxon>Embryophyta</taxon>
        <taxon>Tracheophyta</taxon>
        <taxon>Spermatophyta</taxon>
        <taxon>Magnoliopsida</taxon>
        <taxon>Liliopsida</taxon>
        <taxon>Poales</taxon>
        <taxon>Poaceae</taxon>
        <taxon>PACMAD clade</taxon>
        <taxon>Arundinoideae</taxon>
        <taxon>Arundineae</taxon>
        <taxon>Arundo</taxon>
    </lineage>
</organism>
<dbReference type="AlphaFoldDB" id="A0A0A9DE70"/>
<accession>A0A0A9DE70</accession>
<dbReference type="EMBL" id="GBRH01215853">
    <property type="protein sequence ID" value="JAD82042.1"/>
    <property type="molecule type" value="Transcribed_RNA"/>
</dbReference>
<reference evidence="1" key="1">
    <citation type="submission" date="2014-09" db="EMBL/GenBank/DDBJ databases">
        <authorList>
            <person name="Magalhaes I.L.F."/>
            <person name="Oliveira U."/>
            <person name="Santos F.R."/>
            <person name="Vidigal T.H.D.A."/>
            <person name="Brescovit A.D."/>
            <person name="Santos A.J."/>
        </authorList>
    </citation>
    <scope>NUCLEOTIDE SEQUENCE</scope>
    <source>
        <tissue evidence="1">Shoot tissue taken approximately 20 cm above the soil surface</tissue>
    </source>
</reference>
<protein>
    <submittedName>
        <fullName evidence="1">Uncharacterized protein</fullName>
    </submittedName>
</protein>
<evidence type="ECO:0000313" key="1">
    <source>
        <dbReference type="EMBL" id="JAD82042.1"/>
    </source>
</evidence>